<dbReference type="EMBL" id="CP019082">
    <property type="protein sequence ID" value="APW61964.1"/>
    <property type="molecule type" value="Genomic_DNA"/>
</dbReference>
<dbReference type="Proteomes" id="UP000186309">
    <property type="component" value="Chromosome"/>
</dbReference>
<proteinExistence type="predicted"/>
<keyword evidence="2" id="KW-1185">Reference proteome</keyword>
<accession>A0A1U7CSP5</accession>
<dbReference type="STRING" id="1387353.BSF38_03496"/>
<gene>
    <name evidence="1" type="ORF">BSF38_03496</name>
</gene>
<organism evidence="1 2">
    <name type="scientific">Paludisphaera borealis</name>
    <dbReference type="NCBI Taxonomy" id="1387353"/>
    <lineage>
        <taxon>Bacteria</taxon>
        <taxon>Pseudomonadati</taxon>
        <taxon>Planctomycetota</taxon>
        <taxon>Planctomycetia</taxon>
        <taxon>Isosphaerales</taxon>
        <taxon>Isosphaeraceae</taxon>
        <taxon>Paludisphaera</taxon>
    </lineage>
</organism>
<dbReference type="KEGG" id="pbor:BSF38_03496"/>
<evidence type="ECO:0000313" key="2">
    <source>
        <dbReference type="Proteomes" id="UP000186309"/>
    </source>
</evidence>
<reference evidence="2" key="1">
    <citation type="submission" date="2016-12" db="EMBL/GenBank/DDBJ databases">
        <title>Comparative genomics of four Isosphaeraceae planctomycetes: a common pool of plasmids and glycoside hydrolase genes.</title>
        <authorList>
            <person name="Ivanova A."/>
        </authorList>
    </citation>
    <scope>NUCLEOTIDE SEQUENCE [LARGE SCALE GENOMIC DNA]</scope>
    <source>
        <strain evidence="2">PX4</strain>
    </source>
</reference>
<protein>
    <submittedName>
        <fullName evidence="1">Uncharacterized protein</fullName>
    </submittedName>
</protein>
<evidence type="ECO:0000313" key="1">
    <source>
        <dbReference type="EMBL" id="APW61964.1"/>
    </source>
</evidence>
<dbReference type="RefSeq" id="WP_076347711.1">
    <property type="nucleotide sequence ID" value="NZ_CP019082.1"/>
</dbReference>
<sequence>MTAEALRAKVFAELEAVGFRPAKSLPDPDLGQAIRPPDEIAARLLTLDSVFTWAAFSGVDVVHGGAIHERSSLPESALQMV</sequence>
<name>A0A1U7CSP5_9BACT</name>
<dbReference type="AlphaFoldDB" id="A0A1U7CSP5"/>